<keyword evidence="1" id="KW-1133">Transmembrane helix</keyword>
<organism evidence="2 3">
    <name type="scientific">Glossina pallidipes</name>
    <name type="common">Tsetse fly</name>
    <dbReference type="NCBI Taxonomy" id="7398"/>
    <lineage>
        <taxon>Eukaryota</taxon>
        <taxon>Metazoa</taxon>
        <taxon>Ecdysozoa</taxon>
        <taxon>Arthropoda</taxon>
        <taxon>Hexapoda</taxon>
        <taxon>Insecta</taxon>
        <taxon>Pterygota</taxon>
        <taxon>Neoptera</taxon>
        <taxon>Endopterygota</taxon>
        <taxon>Diptera</taxon>
        <taxon>Brachycera</taxon>
        <taxon>Muscomorpha</taxon>
        <taxon>Hippoboscoidea</taxon>
        <taxon>Glossinidae</taxon>
        <taxon>Glossina</taxon>
    </lineage>
</organism>
<keyword evidence="1" id="KW-0472">Membrane</keyword>
<dbReference type="EnsemblMetazoa" id="GPAI041000-RA">
    <property type="protein sequence ID" value="GPAI041000-PA"/>
    <property type="gene ID" value="GPAI041000"/>
</dbReference>
<dbReference type="AlphaFoldDB" id="A0A1B0ACC7"/>
<reference evidence="3" key="1">
    <citation type="submission" date="2014-03" db="EMBL/GenBank/DDBJ databases">
        <authorList>
            <person name="Aksoy S."/>
            <person name="Warren W."/>
            <person name="Wilson R.K."/>
        </authorList>
    </citation>
    <scope>NUCLEOTIDE SEQUENCE [LARGE SCALE GENOMIC DNA]</scope>
    <source>
        <strain evidence="3">IAEA</strain>
    </source>
</reference>
<keyword evidence="1" id="KW-0812">Transmembrane</keyword>
<name>A0A1B0ACC7_GLOPL</name>
<keyword evidence="3" id="KW-1185">Reference proteome</keyword>
<sequence length="113" mass="12875">MYAKDTECWRAEGHNRATAILRRMKSSSLNSSQLKLYDAHYQSLDAVLLMLLILLVALHISCDVLFVNASQVPGHSVFYLNNSSRVKVYHRCKAPRQQQKCLCGWNAKNLDHA</sequence>
<dbReference type="Proteomes" id="UP000092445">
    <property type="component" value="Unassembled WGS sequence"/>
</dbReference>
<evidence type="ECO:0000313" key="2">
    <source>
        <dbReference type="EnsemblMetazoa" id="GPAI041000-PA"/>
    </source>
</evidence>
<accession>A0A1B0ACC7</accession>
<proteinExistence type="predicted"/>
<protein>
    <submittedName>
        <fullName evidence="2">Uncharacterized protein</fullName>
    </submittedName>
</protein>
<dbReference type="VEuPathDB" id="VectorBase:GPAI041000"/>
<reference evidence="2" key="2">
    <citation type="submission" date="2020-05" db="UniProtKB">
        <authorList>
            <consortium name="EnsemblMetazoa"/>
        </authorList>
    </citation>
    <scope>IDENTIFICATION</scope>
    <source>
        <strain evidence="2">IAEA</strain>
    </source>
</reference>
<evidence type="ECO:0000256" key="1">
    <source>
        <dbReference type="SAM" id="Phobius"/>
    </source>
</evidence>
<feature type="transmembrane region" description="Helical" evidence="1">
    <location>
        <begin position="46"/>
        <end position="66"/>
    </location>
</feature>
<evidence type="ECO:0000313" key="3">
    <source>
        <dbReference type="Proteomes" id="UP000092445"/>
    </source>
</evidence>